<gene>
    <name evidence="11" type="ORF">CA3LBN_004505</name>
</gene>
<feature type="transmembrane region" description="Helical" evidence="9">
    <location>
        <begin position="148"/>
        <end position="171"/>
    </location>
</feature>
<evidence type="ECO:0000256" key="7">
    <source>
        <dbReference type="ARBA" id="ARBA00023177"/>
    </source>
</evidence>
<evidence type="ECO:0000313" key="12">
    <source>
        <dbReference type="Proteomes" id="UP000825434"/>
    </source>
</evidence>
<dbReference type="Gene3D" id="1.10.3430.10">
    <property type="entry name" value="Ammonium transporter AmtB like domains"/>
    <property type="match status" value="1"/>
</dbReference>
<dbReference type="EMBL" id="CP076666">
    <property type="protein sequence ID" value="QWU90147.1"/>
    <property type="molecule type" value="Genomic_DNA"/>
</dbReference>
<feature type="transmembrane region" description="Helical" evidence="9">
    <location>
        <begin position="386"/>
        <end position="411"/>
    </location>
</feature>
<evidence type="ECO:0000256" key="6">
    <source>
        <dbReference type="ARBA" id="ARBA00023136"/>
    </source>
</evidence>
<feature type="region of interest" description="Disordered" evidence="8">
    <location>
        <begin position="921"/>
        <end position="945"/>
    </location>
</feature>
<comment type="similarity">
    <text evidence="2">Belongs to the ammonia transporter channel (TC 1.A.11.2) family.</text>
</comment>
<keyword evidence="7" id="KW-0924">Ammonia transport</keyword>
<feature type="compositionally biased region" description="Low complexity" evidence="8">
    <location>
        <begin position="926"/>
        <end position="942"/>
    </location>
</feature>
<evidence type="ECO:0000256" key="1">
    <source>
        <dbReference type="ARBA" id="ARBA00004141"/>
    </source>
</evidence>
<feature type="transmembrane region" description="Helical" evidence="9">
    <location>
        <begin position="255"/>
        <end position="276"/>
    </location>
</feature>
<dbReference type="NCBIfam" id="TIGR00836">
    <property type="entry name" value="amt"/>
    <property type="match status" value="1"/>
</dbReference>
<dbReference type="PROSITE" id="PS51450">
    <property type="entry name" value="LRR"/>
    <property type="match status" value="1"/>
</dbReference>
<dbReference type="SUPFAM" id="SSF111352">
    <property type="entry name" value="Ammonium transporter"/>
    <property type="match status" value="1"/>
</dbReference>
<dbReference type="Pfam" id="PF14580">
    <property type="entry name" value="LRR_9"/>
    <property type="match status" value="1"/>
</dbReference>
<feature type="transmembrane region" description="Helical" evidence="9">
    <location>
        <begin position="226"/>
        <end position="243"/>
    </location>
</feature>
<sequence length="1193" mass="132055">MSTSVPGATQTGTGGDSLTVDLSAQFNGADMVWVAISGVIVWIMVPGVGLLYSGLSRKKHALSLMWASLMALSLTTFQWFFWGYSLCFSHSDSSSFLGTLANFCLMDVLGAPSVNDSLPDILYCFFQGMFACVTAILMVGAGCERARLAPMMVFLFIWLTVVYCPIAFWTWGGNGWLANLGALDFAGGGPVHENAGFAALAYSMVLGKRHDPLTNGKVPKYKPHSVSSIVLGTVFLWFGWFGFNGGSTGNASIRSWYACVNTQIAAASGALTWMFVDWFRTGGKWSTVGLCMGAIAGLVGITPAAGFVPVYTSLVFGVVPAIACNFAVDLKNIIRIDDGMDVFALHGIGGFLGTFMTGLFAADYIAKLDGATEIDGGWMNHNYIQLGYQLAASTSNGAWSFFVTAIILFIMDKIPFLRLRLHEDEELMGVDLSQIGEFAYYDSDNESALGTKNSAYVAEPIRSNDPRVAQLKTASNKEELDGVNKNGEKFSPEDSSENHSNKHSSTINNTYDNMTSKISPGEGIPGFLHLGISLYDTVAKLRSSDYKMQIAYSSQKYLESPILVTLPSLGLRLTFSNSSSQELQLIEVLNFDMLKLSYNSQPLNEIQFFEAPEEEEALERPPLQKQVTPPCLKVIYNKIFGPTYPGKLDLTKQTYVLNYPGISFKFEIRSKELLAKLASITDEDQVLSKLVNWDVAPEIPCVSLAIFRGKDITSFLASFRETVALRKTSGLASAPCVEKIKVELELGDISVFYSQNEGKKDMESLKLGVSTQQDVVRVLGPPDAYFNKFDSRLLIHKHLKTATAPSERAGSVYKFHNYFRLGVDLLYNLNHNDKVGGVLEKIVLHNGGIAESLDFMQWNRCNWEIRWNSSSKTKVDSSMYFHEFGSEFLKEISTVKTDPVMLNRNESEITRDEDLEILHVTENGKSDSNQSSSTTSISSKPSNEFKTWGQSKLYGYDRCIWEVIESNNCVSNVISQAPVYVNPEKRLTLNLRDGQALFIENLDATNNIHNVIDLTNNELIELSGIPPSLDTLETLLLANNNISRIKEESNESVKSLSLVNNNITNLGQLKPLRLWKLENLLLIGNRVVREHNYRLFVVWLIPTLKVLDGEKVTATERAEAKELFGESYEKATPAFDATVNGGPQPETKSKQERMVESTVKKFSEEEKADLLRQLEEAEDMEEVERISAILKGA</sequence>
<dbReference type="PROSITE" id="PS01219">
    <property type="entry name" value="AMMONIUM_TRANSP"/>
    <property type="match status" value="1"/>
</dbReference>
<dbReference type="InterPro" id="IPR029020">
    <property type="entry name" value="Ammonium/urea_transptr"/>
</dbReference>
<keyword evidence="6 9" id="KW-0472">Membrane</keyword>
<dbReference type="PANTHER" id="PTHR43029:SF10">
    <property type="entry name" value="AMMONIUM TRANSPORTER MEP2"/>
    <property type="match status" value="1"/>
</dbReference>
<feature type="region of interest" description="Disordered" evidence="8">
    <location>
        <begin position="473"/>
        <end position="508"/>
    </location>
</feature>
<evidence type="ECO:0000259" key="10">
    <source>
        <dbReference type="Pfam" id="PF00909"/>
    </source>
</evidence>
<feature type="transmembrane region" description="Helical" evidence="9">
    <location>
        <begin position="288"/>
        <end position="305"/>
    </location>
</feature>
<dbReference type="PANTHER" id="PTHR43029">
    <property type="entry name" value="AMMONIUM TRANSPORTER MEP2"/>
    <property type="match status" value="1"/>
</dbReference>
<dbReference type="Proteomes" id="UP000825434">
    <property type="component" value="Chromosome 6"/>
</dbReference>
<comment type="subcellular location">
    <subcellularLocation>
        <location evidence="1">Membrane</location>
        <topology evidence="1">Multi-pass membrane protein</topology>
    </subcellularLocation>
</comment>
<dbReference type="InterPro" id="IPR001905">
    <property type="entry name" value="Ammonium_transpt"/>
</dbReference>
<dbReference type="Pfam" id="PF03676">
    <property type="entry name" value="PHAF1"/>
    <property type="match status" value="1"/>
</dbReference>
<evidence type="ECO:0000256" key="8">
    <source>
        <dbReference type="SAM" id="MobiDB-lite"/>
    </source>
</evidence>
<organism evidence="11 12">
    <name type="scientific">Candidozyma haemuli</name>
    <dbReference type="NCBI Taxonomy" id="45357"/>
    <lineage>
        <taxon>Eukaryota</taxon>
        <taxon>Fungi</taxon>
        <taxon>Dikarya</taxon>
        <taxon>Ascomycota</taxon>
        <taxon>Saccharomycotina</taxon>
        <taxon>Pichiomycetes</taxon>
        <taxon>Metschnikowiaceae</taxon>
        <taxon>Candidozyma</taxon>
    </lineage>
</organism>
<keyword evidence="4 9" id="KW-0812">Transmembrane</keyword>
<evidence type="ECO:0000256" key="2">
    <source>
        <dbReference type="ARBA" id="ARBA00005887"/>
    </source>
</evidence>
<keyword evidence="5 9" id="KW-1133">Transmembrane helix</keyword>
<accession>A0ABX8IDJ6</accession>
<evidence type="ECO:0000256" key="3">
    <source>
        <dbReference type="ARBA" id="ARBA00022448"/>
    </source>
</evidence>
<dbReference type="InterPro" id="IPR032675">
    <property type="entry name" value="LRR_dom_sf"/>
</dbReference>
<name>A0ABX8IDJ6_9ASCO</name>
<feature type="transmembrane region" description="Helical" evidence="9">
    <location>
        <begin position="342"/>
        <end position="366"/>
    </location>
</feature>
<reference evidence="11 12" key="1">
    <citation type="submission" date="2021-06" db="EMBL/GenBank/DDBJ databases">
        <title>Candida outbreak in Lebanon.</title>
        <authorList>
            <person name="Finianos M."/>
        </authorList>
    </citation>
    <scope>NUCLEOTIDE SEQUENCE [LARGE SCALE GENOMIC DNA]</scope>
    <source>
        <strain evidence="11">CA3LBN</strain>
    </source>
</reference>
<keyword evidence="3" id="KW-0813">Transport</keyword>
<evidence type="ECO:0000256" key="5">
    <source>
        <dbReference type="ARBA" id="ARBA00022989"/>
    </source>
</evidence>
<dbReference type="SUPFAM" id="SSF52058">
    <property type="entry name" value="L domain-like"/>
    <property type="match status" value="1"/>
</dbReference>
<dbReference type="Gene3D" id="3.80.10.10">
    <property type="entry name" value="Ribonuclease Inhibitor"/>
    <property type="match status" value="1"/>
</dbReference>
<protein>
    <recommendedName>
        <fullName evidence="10">Ammonium transporter AmtB-like domain-containing protein</fullName>
    </recommendedName>
</protein>
<dbReference type="Pfam" id="PF00909">
    <property type="entry name" value="Ammonium_transp"/>
    <property type="match status" value="1"/>
</dbReference>
<feature type="transmembrane region" description="Helical" evidence="9">
    <location>
        <begin position="311"/>
        <end position="330"/>
    </location>
</feature>
<dbReference type="InterPro" id="IPR018047">
    <property type="entry name" value="Ammonium_transpt_CS"/>
</dbReference>
<feature type="transmembrane region" description="Helical" evidence="9">
    <location>
        <begin position="121"/>
        <end position="142"/>
    </location>
</feature>
<evidence type="ECO:0000256" key="9">
    <source>
        <dbReference type="SAM" id="Phobius"/>
    </source>
</evidence>
<dbReference type="InterPro" id="IPR005373">
    <property type="entry name" value="PHAF1"/>
</dbReference>
<evidence type="ECO:0000313" key="11">
    <source>
        <dbReference type="EMBL" id="QWU90147.1"/>
    </source>
</evidence>
<feature type="transmembrane region" description="Helical" evidence="9">
    <location>
        <begin position="64"/>
        <end position="84"/>
    </location>
</feature>
<dbReference type="InterPro" id="IPR001611">
    <property type="entry name" value="Leu-rich_rpt"/>
</dbReference>
<feature type="transmembrane region" description="Helical" evidence="9">
    <location>
        <begin position="31"/>
        <end position="52"/>
    </location>
</feature>
<feature type="compositionally biased region" description="Basic and acidic residues" evidence="8">
    <location>
        <begin position="475"/>
        <end position="500"/>
    </location>
</feature>
<proteinExistence type="inferred from homology"/>
<keyword evidence="12" id="KW-1185">Reference proteome</keyword>
<dbReference type="InterPro" id="IPR024041">
    <property type="entry name" value="NH4_transpt_AmtB-like_dom"/>
</dbReference>
<feature type="domain" description="Ammonium transporter AmtB-like" evidence="10">
    <location>
        <begin position="32"/>
        <end position="440"/>
    </location>
</feature>
<evidence type="ECO:0000256" key="4">
    <source>
        <dbReference type="ARBA" id="ARBA00022692"/>
    </source>
</evidence>